<dbReference type="GO" id="GO:0016491">
    <property type="term" value="F:oxidoreductase activity"/>
    <property type="evidence" value="ECO:0007669"/>
    <property type="project" value="InterPro"/>
</dbReference>
<dbReference type="eggNOG" id="COG0655">
    <property type="taxonomic scope" value="Bacteria"/>
</dbReference>
<dbReference type="OrthoDB" id="9805976at2"/>
<dbReference type="InterPro" id="IPR051796">
    <property type="entry name" value="ISF_SsuE-like"/>
</dbReference>
<keyword evidence="1" id="KW-0285">Flavoprotein</keyword>
<dbReference type="RefSeq" id="WP_011495085.1">
    <property type="nucleotide sequence ID" value="NC_007954.1"/>
</dbReference>
<name>Q12RK6_SHEDO</name>
<keyword evidence="2" id="KW-0288">FMN</keyword>
<keyword evidence="5" id="KW-1185">Reference proteome</keyword>
<dbReference type="AlphaFoldDB" id="Q12RK6"/>
<dbReference type="InterPro" id="IPR029039">
    <property type="entry name" value="Flavoprotein-like_sf"/>
</dbReference>
<dbReference type="PANTHER" id="PTHR43278:SF4">
    <property type="entry name" value="NAD(P)H-DEPENDENT FMN-CONTAINING OXIDOREDUCTASE YWQN-RELATED"/>
    <property type="match status" value="1"/>
</dbReference>
<dbReference type="KEGG" id="sdn:Sden_0630"/>
<organism evidence="4 5">
    <name type="scientific">Shewanella denitrificans (strain OS217 / ATCC BAA-1090 / DSM 15013)</name>
    <dbReference type="NCBI Taxonomy" id="318161"/>
    <lineage>
        <taxon>Bacteria</taxon>
        <taxon>Pseudomonadati</taxon>
        <taxon>Pseudomonadota</taxon>
        <taxon>Gammaproteobacteria</taxon>
        <taxon>Alteromonadales</taxon>
        <taxon>Shewanellaceae</taxon>
        <taxon>Shewanella</taxon>
    </lineage>
</organism>
<evidence type="ECO:0000256" key="2">
    <source>
        <dbReference type="ARBA" id="ARBA00022643"/>
    </source>
</evidence>
<accession>Q12RK6</accession>
<reference evidence="4 5" key="1">
    <citation type="submission" date="2006-03" db="EMBL/GenBank/DDBJ databases">
        <title>Complete sequence of Shewanella denitrificans OS217.</title>
        <authorList>
            <consortium name="US DOE Joint Genome Institute"/>
            <person name="Copeland A."/>
            <person name="Lucas S."/>
            <person name="Lapidus A."/>
            <person name="Barry K."/>
            <person name="Detter J.C."/>
            <person name="Glavina del Rio T."/>
            <person name="Hammon N."/>
            <person name="Israni S."/>
            <person name="Dalin E."/>
            <person name="Tice H."/>
            <person name="Pitluck S."/>
            <person name="Brettin T."/>
            <person name="Bruce D."/>
            <person name="Han C."/>
            <person name="Tapia R."/>
            <person name="Gilna P."/>
            <person name="Kiss H."/>
            <person name="Schmutz J."/>
            <person name="Larimer F."/>
            <person name="Land M."/>
            <person name="Hauser L."/>
            <person name="Kyrpides N."/>
            <person name="Lykidis A."/>
            <person name="Richardson P."/>
        </authorList>
    </citation>
    <scope>NUCLEOTIDE SEQUENCE [LARGE SCALE GENOMIC DNA]</scope>
    <source>
        <strain evidence="5">OS217 / ATCC BAA-1090 / DSM 15013</strain>
    </source>
</reference>
<evidence type="ECO:0000259" key="3">
    <source>
        <dbReference type="Pfam" id="PF03358"/>
    </source>
</evidence>
<dbReference type="Gene3D" id="3.40.50.360">
    <property type="match status" value="1"/>
</dbReference>
<evidence type="ECO:0000313" key="4">
    <source>
        <dbReference type="EMBL" id="ABE53920.1"/>
    </source>
</evidence>
<evidence type="ECO:0000313" key="5">
    <source>
        <dbReference type="Proteomes" id="UP000001982"/>
    </source>
</evidence>
<dbReference type="InterPro" id="IPR005025">
    <property type="entry name" value="FMN_Rdtase-like_dom"/>
</dbReference>
<protein>
    <submittedName>
        <fullName evidence="4">NADPH-dependent FMN reductase</fullName>
    </submittedName>
</protein>
<dbReference type="Pfam" id="PF03358">
    <property type="entry name" value="FMN_red"/>
    <property type="match status" value="1"/>
</dbReference>
<dbReference type="STRING" id="318161.Sden_0630"/>
<proteinExistence type="predicted"/>
<dbReference type="EMBL" id="CP000302">
    <property type="protein sequence ID" value="ABE53920.1"/>
    <property type="molecule type" value="Genomic_DNA"/>
</dbReference>
<dbReference type="Proteomes" id="UP000001982">
    <property type="component" value="Chromosome"/>
</dbReference>
<dbReference type="SUPFAM" id="SSF52218">
    <property type="entry name" value="Flavoproteins"/>
    <property type="match status" value="1"/>
</dbReference>
<sequence>MQEQIKYVAINGSPRIDGNNARVLEWATHYLKEQGVTLEVFSLAQANIQPCMCGDCNFRNSPCEQNDDAAHAVSLMEASDGVIYASPVHGFGSTPLMSTFLERVGTGFLRHNRTLTNKVAGVLVTGRRMGHVEVYNQMLQCALLNRMIVTGYGFPAMLVGDKKGEVLGDEEGMEMVRRMLDRMVSMTRLIREYETLTGHKALEIVVPGERHRENKNGEFWVPPKADMYRNETR</sequence>
<dbReference type="HOGENOM" id="CLU_050993_3_1_6"/>
<evidence type="ECO:0000256" key="1">
    <source>
        <dbReference type="ARBA" id="ARBA00022630"/>
    </source>
</evidence>
<gene>
    <name evidence="4" type="ordered locus">Sden_0630</name>
</gene>
<dbReference type="PANTHER" id="PTHR43278">
    <property type="entry name" value="NAD(P)H-DEPENDENT FMN-CONTAINING OXIDOREDUCTASE YWQN-RELATED"/>
    <property type="match status" value="1"/>
</dbReference>
<feature type="domain" description="NADPH-dependent FMN reductase-like" evidence="3">
    <location>
        <begin position="6"/>
        <end position="152"/>
    </location>
</feature>